<evidence type="ECO:0000256" key="1">
    <source>
        <dbReference type="ARBA" id="ARBA00004389"/>
    </source>
</evidence>
<feature type="compositionally biased region" description="Low complexity" evidence="6">
    <location>
        <begin position="101"/>
        <end position="115"/>
    </location>
</feature>
<dbReference type="EMBL" id="CATQJA010002659">
    <property type="protein sequence ID" value="CAJ0580001.1"/>
    <property type="molecule type" value="Genomic_DNA"/>
</dbReference>
<evidence type="ECO:0000256" key="6">
    <source>
        <dbReference type="SAM" id="MobiDB-lite"/>
    </source>
</evidence>
<dbReference type="Pfam" id="PF00226">
    <property type="entry name" value="DnaJ"/>
    <property type="match status" value="1"/>
</dbReference>
<feature type="region of interest" description="Disordered" evidence="6">
    <location>
        <begin position="55"/>
        <end position="125"/>
    </location>
</feature>
<dbReference type="Pfam" id="PF09320">
    <property type="entry name" value="DUF1977"/>
    <property type="match status" value="1"/>
</dbReference>
<feature type="region of interest" description="Disordered" evidence="6">
    <location>
        <begin position="19"/>
        <end position="42"/>
    </location>
</feature>
<evidence type="ECO:0000256" key="2">
    <source>
        <dbReference type="ARBA" id="ARBA00022692"/>
    </source>
</evidence>
<dbReference type="Proteomes" id="UP001177023">
    <property type="component" value="Unassembled WGS sequence"/>
</dbReference>
<proteinExistence type="predicted"/>
<dbReference type="GO" id="GO:0071218">
    <property type="term" value="P:cellular response to misfolded protein"/>
    <property type="evidence" value="ECO:0007669"/>
    <property type="project" value="TreeGrafter"/>
</dbReference>
<keyword evidence="9" id="KW-1185">Reference proteome</keyword>
<evidence type="ECO:0000313" key="9">
    <source>
        <dbReference type="Proteomes" id="UP001177023"/>
    </source>
</evidence>
<feature type="compositionally biased region" description="Basic and acidic residues" evidence="6">
    <location>
        <begin position="19"/>
        <end position="30"/>
    </location>
</feature>
<evidence type="ECO:0000256" key="3">
    <source>
        <dbReference type="ARBA" id="ARBA00022824"/>
    </source>
</evidence>
<dbReference type="CDD" id="cd06257">
    <property type="entry name" value="DnaJ"/>
    <property type="match status" value="1"/>
</dbReference>
<evidence type="ECO:0000256" key="5">
    <source>
        <dbReference type="ARBA" id="ARBA00023136"/>
    </source>
</evidence>
<protein>
    <recommendedName>
        <fullName evidence="7">J domain-containing protein</fullName>
    </recommendedName>
</protein>
<dbReference type="SMART" id="SM00271">
    <property type="entry name" value="DnaJ"/>
    <property type="match status" value="1"/>
</dbReference>
<dbReference type="InterPro" id="IPR015399">
    <property type="entry name" value="DUF1977_DnaJ-like"/>
</dbReference>
<gene>
    <name evidence="8" type="ORF">MSPICULIGERA_LOCUS18204</name>
</gene>
<feature type="domain" description="J" evidence="7">
    <location>
        <begin position="146"/>
        <end position="210"/>
    </location>
</feature>
<dbReference type="AlphaFoldDB" id="A0AA36D3G0"/>
<dbReference type="InterPro" id="IPR018253">
    <property type="entry name" value="DnaJ_domain_CS"/>
</dbReference>
<dbReference type="GO" id="GO:0005789">
    <property type="term" value="C:endoplasmic reticulum membrane"/>
    <property type="evidence" value="ECO:0007669"/>
    <property type="project" value="UniProtKB-SubCell"/>
</dbReference>
<dbReference type="PROSITE" id="PS00636">
    <property type="entry name" value="DNAJ_1"/>
    <property type="match status" value="1"/>
</dbReference>
<feature type="compositionally biased region" description="Basic and acidic residues" evidence="6">
    <location>
        <begin position="70"/>
        <end position="89"/>
    </location>
</feature>
<dbReference type="GO" id="GO:0030544">
    <property type="term" value="F:Hsp70 protein binding"/>
    <property type="evidence" value="ECO:0007669"/>
    <property type="project" value="TreeGrafter"/>
</dbReference>
<dbReference type="PANTHER" id="PTHR43908">
    <property type="entry name" value="AT29763P-RELATED"/>
    <property type="match status" value="1"/>
</dbReference>
<reference evidence="8" key="1">
    <citation type="submission" date="2023-06" db="EMBL/GenBank/DDBJ databases">
        <authorList>
            <person name="Delattre M."/>
        </authorList>
    </citation>
    <scope>NUCLEOTIDE SEQUENCE</scope>
    <source>
        <strain evidence="8">AF72</strain>
    </source>
</reference>
<dbReference type="SUPFAM" id="SSF46565">
    <property type="entry name" value="Chaperone J-domain"/>
    <property type="match status" value="1"/>
</dbReference>
<dbReference type="PRINTS" id="PR00625">
    <property type="entry name" value="JDOMAIN"/>
</dbReference>
<comment type="caution">
    <text evidence="8">The sequence shown here is derived from an EMBL/GenBank/DDBJ whole genome shotgun (WGS) entry which is preliminary data.</text>
</comment>
<sequence>MAADANKAEAQTCMDRAREALKEGDAEKATRMLNKAKKLNPDQDINYLLKKAANLGTHAQQSSSSNRSEPSNDRSYAHDDHYEESDGLRSRHARHSMHVPSSQNLNANGSAAAARAKSRSRSAPRLGVDFTQKQVDLVARIRKGKDYYEILNVQKTASDDDIKKEYRKLALQLHPDKCRAPHATEAFKALGNAYAVLSNREKRQQYDMYGSASPSTRRRNQGDYFEYDYNRGFESEMTPEEIFNMFFGGGFPGDGGFQRRRGPVPRQHHHEGREDSPYTPFLQLFPLIAMLVLGLIAQFLVSDPTFSLHQNSKYTVRRETTELKVPYFVKPDFLQNYKGQLKRIENQVEDEYVQQLRMQCYKENNQKETMIYRARIYQDIDLLRRAQNLKMDACQRLEKLYGH</sequence>
<dbReference type="Gene3D" id="1.10.287.110">
    <property type="entry name" value="DnaJ domain"/>
    <property type="match status" value="1"/>
</dbReference>
<keyword evidence="5" id="KW-0472">Membrane</keyword>
<dbReference type="InterPro" id="IPR036869">
    <property type="entry name" value="J_dom_sf"/>
</dbReference>
<feature type="non-terminal residue" evidence="8">
    <location>
        <position position="1"/>
    </location>
</feature>
<keyword evidence="3" id="KW-0256">Endoplasmic reticulum</keyword>
<keyword evidence="2" id="KW-0812">Transmembrane</keyword>
<evidence type="ECO:0000313" key="8">
    <source>
        <dbReference type="EMBL" id="CAJ0580001.1"/>
    </source>
</evidence>
<keyword evidence="4" id="KW-1133">Transmembrane helix</keyword>
<organism evidence="8 9">
    <name type="scientific">Mesorhabditis spiculigera</name>
    <dbReference type="NCBI Taxonomy" id="96644"/>
    <lineage>
        <taxon>Eukaryota</taxon>
        <taxon>Metazoa</taxon>
        <taxon>Ecdysozoa</taxon>
        <taxon>Nematoda</taxon>
        <taxon>Chromadorea</taxon>
        <taxon>Rhabditida</taxon>
        <taxon>Rhabditina</taxon>
        <taxon>Rhabditomorpha</taxon>
        <taxon>Rhabditoidea</taxon>
        <taxon>Rhabditidae</taxon>
        <taxon>Mesorhabditinae</taxon>
        <taxon>Mesorhabditis</taxon>
    </lineage>
</organism>
<name>A0AA36D3G0_9BILA</name>
<evidence type="ECO:0000259" key="7">
    <source>
        <dbReference type="PROSITE" id="PS50076"/>
    </source>
</evidence>
<dbReference type="PANTHER" id="PTHR43908:SF3">
    <property type="entry name" value="AT29763P-RELATED"/>
    <property type="match status" value="1"/>
</dbReference>
<accession>A0AA36D3G0</accession>
<comment type="subcellular location">
    <subcellularLocation>
        <location evidence="1">Endoplasmic reticulum membrane</location>
        <topology evidence="1">Single-pass membrane protein</topology>
    </subcellularLocation>
</comment>
<dbReference type="PROSITE" id="PS50076">
    <property type="entry name" value="DNAJ_2"/>
    <property type="match status" value="1"/>
</dbReference>
<dbReference type="FunFam" id="1.10.287.110:FF:000137">
    <property type="entry name" value="DnaJ homolog subfamily B member 1"/>
    <property type="match status" value="1"/>
</dbReference>
<dbReference type="InterPro" id="IPR051100">
    <property type="entry name" value="DnaJ_subfamily_B/C"/>
</dbReference>
<evidence type="ECO:0000256" key="4">
    <source>
        <dbReference type="ARBA" id="ARBA00022989"/>
    </source>
</evidence>
<dbReference type="InterPro" id="IPR001623">
    <property type="entry name" value="DnaJ_domain"/>
</dbReference>